<dbReference type="Gene3D" id="1.20.1290.10">
    <property type="entry name" value="AhpD-like"/>
    <property type="match status" value="1"/>
</dbReference>
<reference evidence="2 3" key="1">
    <citation type="submission" date="2016-03" db="EMBL/GenBank/DDBJ databases">
        <title>Acetic acid bacteria sequencing.</title>
        <authorList>
            <person name="Brandt J."/>
            <person name="Jakob F."/>
            <person name="Vogel R.F."/>
        </authorList>
    </citation>
    <scope>NUCLEOTIDE SEQUENCE [LARGE SCALE GENOMIC DNA]</scope>
    <source>
        <strain evidence="2 3">TMW2.1084</strain>
    </source>
</reference>
<dbReference type="PANTHER" id="PTHR33570:SF9">
    <property type="entry name" value="BLL4600 PROTEIN"/>
    <property type="match status" value="1"/>
</dbReference>
<dbReference type="Proteomes" id="UP000189055">
    <property type="component" value="Chromosome"/>
</dbReference>
<protein>
    <recommendedName>
        <fullName evidence="1">Carboxymuconolactone decarboxylase-like domain-containing protein</fullName>
    </recommendedName>
</protein>
<dbReference type="PANTHER" id="PTHR33570">
    <property type="entry name" value="4-CARBOXYMUCONOLACTONE DECARBOXYLASE FAMILY PROTEIN"/>
    <property type="match status" value="1"/>
</dbReference>
<dbReference type="SUPFAM" id="SSF69118">
    <property type="entry name" value="AhpD-like"/>
    <property type="match status" value="1"/>
</dbReference>
<name>A0A1U9LBR9_9PROT</name>
<dbReference type="InterPro" id="IPR003779">
    <property type="entry name" value="CMD-like"/>
</dbReference>
<gene>
    <name evidence="2" type="ORF">A0U91_01080</name>
</gene>
<organism evidence="2 3">
    <name type="scientific">Acetobacter persici</name>
    <dbReference type="NCBI Taxonomy" id="1076596"/>
    <lineage>
        <taxon>Bacteria</taxon>
        <taxon>Pseudomonadati</taxon>
        <taxon>Pseudomonadota</taxon>
        <taxon>Alphaproteobacteria</taxon>
        <taxon>Acetobacterales</taxon>
        <taxon>Acetobacteraceae</taxon>
        <taxon>Acetobacter</taxon>
    </lineage>
</organism>
<dbReference type="InterPro" id="IPR029032">
    <property type="entry name" value="AhpD-like"/>
</dbReference>
<evidence type="ECO:0000313" key="3">
    <source>
        <dbReference type="Proteomes" id="UP000189055"/>
    </source>
</evidence>
<proteinExistence type="predicted"/>
<sequence length="94" mass="10211">MQALAPGLADYTDKVLFGEVWREKSVSPLDRSIVTLSVLIATGKAAQLTSHVQLTLQHGVTPRDISGLVTQLALYTGWPNTVSGQPKEVWILPE</sequence>
<dbReference type="EMBL" id="CP014687">
    <property type="protein sequence ID" value="AQT03852.1"/>
    <property type="molecule type" value="Genomic_DNA"/>
</dbReference>
<feature type="domain" description="Carboxymuconolactone decarboxylase-like" evidence="1">
    <location>
        <begin position="6"/>
        <end position="81"/>
    </location>
</feature>
<dbReference type="STRING" id="1076596.A0U91_01080"/>
<dbReference type="InterPro" id="IPR052512">
    <property type="entry name" value="4CMD/NDH-1_regulator"/>
</dbReference>
<dbReference type="Pfam" id="PF02627">
    <property type="entry name" value="CMD"/>
    <property type="match status" value="1"/>
</dbReference>
<dbReference type="GO" id="GO:0051920">
    <property type="term" value="F:peroxiredoxin activity"/>
    <property type="evidence" value="ECO:0007669"/>
    <property type="project" value="InterPro"/>
</dbReference>
<dbReference type="RefSeq" id="WP_077929795.1">
    <property type="nucleotide sequence ID" value="NZ_CP014687.1"/>
</dbReference>
<accession>A0A1U9LBR9</accession>
<evidence type="ECO:0000259" key="1">
    <source>
        <dbReference type="Pfam" id="PF02627"/>
    </source>
</evidence>
<dbReference type="KEGG" id="aper:A0U91_01080"/>
<dbReference type="AlphaFoldDB" id="A0A1U9LBR9"/>
<evidence type="ECO:0000313" key="2">
    <source>
        <dbReference type="EMBL" id="AQT03852.1"/>
    </source>
</evidence>